<dbReference type="RefSeq" id="WP_141785999.1">
    <property type="nucleotide sequence ID" value="NZ_BAAAIK010000001.1"/>
</dbReference>
<keyword evidence="2" id="KW-0472">Membrane</keyword>
<name>A0A542YVG8_9MICO</name>
<protein>
    <submittedName>
        <fullName evidence="3">Cell division protein FtsB</fullName>
    </submittedName>
</protein>
<feature type="transmembrane region" description="Helical" evidence="2">
    <location>
        <begin position="56"/>
        <end position="78"/>
    </location>
</feature>
<keyword evidence="4" id="KW-1185">Reference proteome</keyword>
<evidence type="ECO:0000313" key="4">
    <source>
        <dbReference type="Proteomes" id="UP000319516"/>
    </source>
</evidence>
<accession>A0A542YVG8</accession>
<dbReference type="OrthoDB" id="5187715at2"/>
<sequence length="186" mass="20636">MASSRGPGRGGANRPAPRSRDTRQRAGTRPATGAPVRPQGTTRAARRTAPPHVWRLGILVVLLAFLALFLTPTLRGYIEQRSDITRMEQAVAREEHRIAELQADVEAWKEPETIEREARDRLRFVKPGETAFTVLDDTEEQVTEPLPGMAGVTTDVHEHRPWYGEVWESVVSANEGVPEVDGAGQR</sequence>
<keyword evidence="2" id="KW-0812">Transmembrane</keyword>
<dbReference type="Pfam" id="PF04977">
    <property type="entry name" value="DivIC"/>
    <property type="match status" value="1"/>
</dbReference>
<keyword evidence="3" id="KW-0132">Cell division</keyword>
<evidence type="ECO:0000313" key="3">
    <source>
        <dbReference type="EMBL" id="TQL52081.1"/>
    </source>
</evidence>
<dbReference type="AlphaFoldDB" id="A0A542YVG8"/>
<dbReference type="Proteomes" id="UP000319516">
    <property type="component" value="Unassembled WGS sequence"/>
</dbReference>
<proteinExistence type="predicted"/>
<keyword evidence="3" id="KW-0131">Cell cycle</keyword>
<keyword evidence="2" id="KW-1133">Transmembrane helix</keyword>
<dbReference type="GO" id="GO:0051301">
    <property type="term" value="P:cell division"/>
    <property type="evidence" value="ECO:0007669"/>
    <property type="project" value="UniProtKB-KW"/>
</dbReference>
<comment type="caution">
    <text evidence="3">The sequence shown here is derived from an EMBL/GenBank/DDBJ whole genome shotgun (WGS) entry which is preliminary data.</text>
</comment>
<feature type="region of interest" description="Disordered" evidence="1">
    <location>
        <begin position="1"/>
        <end position="47"/>
    </location>
</feature>
<feature type="compositionally biased region" description="Low complexity" evidence="1">
    <location>
        <begin position="1"/>
        <end position="16"/>
    </location>
</feature>
<dbReference type="InterPro" id="IPR007060">
    <property type="entry name" value="FtsL/DivIC"/>
</dbReference>
<reference evidence="3 4" key="1">
    <citation type="submission" date="2019-06" db="EMBL/GenBank/DDBJ databases">
        <title>Sequencing the genomes of 1000 actinobacteria strains.</title>
        <authorList>
            <person name="Klenk H.-P."/>
        </authorList>
    </citation>
    <scope>NUCLEOTIDE SEQUENCE [LARGE SCALE GENOMIC DNA]</scope>
    <source>
        <strain evidence="3 4">DSM 12335</strain>
    </source>
</reference>
<dbReference type="EMBL" id="VFOP01000001">
    <property type="protein sequence ID" value="TQL52081.1"/>
    <property type="molecule type" value="Genomic_DNA"/>
</dbReference>
<gene>
    <name evidence="3" type="ORF">FB467_3251</name>
</gene>
<evidence type="ECO:0000256" key="1">
    <source>
        <dbReference type="SAM" id="MobiDB-lite"/>
    </source>
</evidence>
<organism evidence="3 4">
    <name type="scientific">Ornithinicoccus hortensis</name>
    <dbReference type="NCBI Taxonomy" id="82346"/>
    <lineage>
        <taxon>Bacteria</taxon>
        <taxon>Bacillati</taxon>
        <taxon>Actinomycetota</taxon>
        <taxon>Actinomycetes</taxon>
        <taxon>Micrococcales</taxon>
        <taxon>Intrasporangiaceae</taxon>
        <taxon>Ornithinicoccus</taxon>
    </lineage>
</organism>
<evidence type="ECO:0000256" key="2">
    <source>
        <dbReference type="SAM" id="Phobius"/>
    </source>
</evidence>